<accession>A0ABD5W9P6</accession>
<dbReference type="InterPro" id="IPR031803">
    <property type="entry name" value="BAT_GAF/HTH-assoc"/>
</dbReference>
<evidence type="ECO:0000313" key="6">
    <source>
        <dbReference type="Proteomes" id="UP001596445"/>
    </source>
</evidence>
<dbReference type="Pfam" id="PF15915">
    <property type="entry name" value="BAT"/>
    <property type="match status" value="1"/>
</dbReference>
<dbReference type="Pfam" id="PF04967">
    <property type="entry name" value="HTH_10"/>
    <property type="match status" value="1"/>
</dbReference>
<reference evidence="5 6" key="1">
    <citation type="journal article" date="2019" name="Int. J. Syst. Evol. Microbiol.">
        <title>The Global Catalogue of Microorganisms (GCM) 10K type strain sequencing project: providing services to taxonomists for standard genome sequencing and annotation.</title>
        <authorList>
            <consortium name="The Broad Institute Genomics Platform"/>
            <consortium name="The Broad Institute Genome Sequencing Center for Infectious Disease"/>
            <person name="Wu L."/>
            <person name="Ma J."/>
        </authorList>
    </citation>
    <scope>NUCLEOTIDE SEQUENCE [LARGE SCALE GENOMIC DNA]</scope>
    <source>
        <strain evidence="5 6">JCM 30072</strain>
    </source>
</reference>
<proteinExistence type="predicted"/>
<evidence type="ECO:0000259" key="4">
    <source>
        <dbReference type="Pfam" id="PF15915"/>
    </source>
</evidence>
<feature type="domain" description="Bacterioopsin transcriptional activator GAF and HTH associated" evidence="4">
    <location>
        <begin position="5"/>
        <end position="153"/>
    </location>
</feature>
<name>A0ABD5W9P6_9EURY</name>
<evidence type="ECO:0000313" key="5">
    <source>
        <dbReference type="EMBL" id="MFC7059437.1"/>
    </source>
</evidence>
<keyword evidence="6" id="KW-1185">Reference proteome</keyword>
<dbReference type="Proteomes" id="UP001596445">
    <property type="component" value="Unassembled WGS sequence"/>
</dbReference>
<protein>
    <submittedName>
        <fullName evidence="5">Helix-turn-helix domain-containing protein</fullName>
    </submittedName>
</protein>
<evidence type="ECO:0000259" key="3">
    <source>
        <dbReference type="Pfam" id="PF04967"/>
    </source>
</evidence>
<organism evidence="5 6">
    <name type="scientific">Halovenus salina</name>
    <dbReference type="NCBI Taxonomy" id="1510225"/>
    <lineage>
        <taxon>Archaea</taxon>
        <taxon>Methanobacteriati</taxon>
        <taxon>Methanobacteriota</taxon>
        <taxon>Stenosarchaea group</taxon>
        <taxon>Halobacteria</taxon>
        <taxon>Halobacteriales</taxon>
        <taxon>Haloarculaceae</taxon>
        <taxon>Halovenus</taxon>
    </lineage>
</organism>
<comment type="caution">
    <text evidence="5">The sequence shown here is derived from an EMBL/GenBank/DDBJ whole genome shotgun (WGS) entry which is preliminary data.</text>
</comment>
<keyword evidence="1" id="KW-0805">Transcription regulation</keyword>
<dbReference type="RefSeq" id="WP_267162214.1">
    <property type="nucleotide sequence ID" value="NZ_CP112972.1"/>
</dbReference>
<gene>
    <name evidence="5" type="ORF">ACFQQG_16230</name>
</gene>
<dbReference type="InterPro" id="IPR007050">
    <property type="entry name" value="HTH_bacterioopsin"/>
</dbReference>
<keyword evidence="2" id="KW-0804">Transcription</keyword>
<dbReference type="PANTHER" id="PTHR34236:SF1">
    <property type="entry name" value="DIMETHYL SULFOXIDE REDUCTASE TRANSCRIPTIONAL ACTIVATOR"/>
    <property type="match status" value="1"/>
</dbReference>
<evidence type="ECO:0000256" key="1">
    <source>
        <dbReference type="ARBA" id="ARBA00023015"/>
    </source>
</evidence>
<dbReference type="EMBL" id="JBHSZI010000001">
    <property type="protein sequence ID" value="MFC7059437.1"/>
    <property type="molecule type" value="Genomic_DNA"/>
</dbReference>
<dbReference type="AlphaFoldDB" id="A0ABD5W9P6"/>
<evidence type="ECO:0000256" key="2">
    <source>
        <dbReference type="ARBA" id="ARBA00023163"/>
    </source>
</evidence>
<feature type="domain" description="HTH bat-type" evidence="3">
    <location>
        <begin position="161"/>
        <end position="213"/>
    </location>
</feature>
<dbReference type="GeneID" id="76631601"/>
<dbReference type="PANTHER" id="PTHR34236">
    <property type="entry name" value="DIMETHYL SULFOXIDE REDUCTASE TRANSCRIPTIONAL ACTIVATOR"/>
    <property type="match status" value="1"/>
</dbReference>
<sequence length="220" mass="24131">MIDNCLVVEFTVTGNDCPVVETTADHDVVVDETPPAHRDDGRTLLHFHTEGKTDEFTESLDETAEIDSLQVVNDGSVAHCRCLLHDSCILRELTTAGFMPHEICIVDGTERFRGSVVGRDILRDVIQTAQELGNVSLERISQLTAESTTDHSLDATIESTLTKQQREALVAALEMGYFQVPRNTTASAVAEELGISKSSFLGRLKRAQQTVFEQLLAGTD</sequence>